<dbReference type="PROSITE" id="PS50110">
    <property type="entry name" value="RESPONSE_REGULATORY"/>
    <property type="match status" value="1"/>
</dbReference>
<comment type="function">
    <text evidence="2">May play the central regulatory role in sporulation. It may be an element of the effector pathway responsible for the activation of sporulation genes in response to nutritional stress. Spo0A may act in concert with spo0H (a sigma factor) to control the expression of some genes that are critical to the sporulation process.</text>
</comment>
<dbReference type="PANTHER" id="PTHR37299">
    <property type="entry name" value="TRANSCRIPTIONAL REGULATOR-RELATED"/>
    <property type="match status" value="1"/>
</dbReference>
<dbReference type="GO" id="GO:0003677">
    <property type="term" value="F:DNA binding"/>
    <property type="evidence" value="ECO:0007669"/>
    <property type="project" value="InterPro"/>
</dbReference>
<dbReference type="Proteomes" id="UP000019482">
    <property type="component" value="Unassembled WGS sequence"/>
</dbReference>
<feature type="domain" description="Response regulatory" evidence="4">
    <location>
        <begin position="6"/>
        <end position="120"/>
    </location>
</feature>
<dbReference type="GeneID" id="29418263"/>
<evidence type="ECO:0000313" key="6">
    <source>
        <dbReference type="EMBL" id="CDL91773.1"/>
    </source>
</evidence>
<evidence type="ECO:0000256" key="1">
    <source>
        <dbReference type="ARBA" id="ARBA00018672"/>
    </source>
</evidence>
<dbReference type="SMART" id="SM00448">
    <property type="entry name" value="REC"/>
    <property type="match status" value="1"/>
</dbReference>
<protein>
    <recommendedName>
        <fullName evidence="1">Stage 0 sporulation protein A homolog</fullName>
    </recommendedName>
</protein>
<evidence type="ECO:0000256" key="2">
    <source>
        <dbReference type="ARBA" id="ARBA00024867"/>
    </source>
</evidence>
<dbReference type="SMART" id="SM00850">
    <property type="entry name" value="LytTR"/>
    <property type="match status" value="1"/>
</dbReference>
<evidence type="ECO:0000256" key="3">
    <source>
        <dbReference type="PROSITE-ProRule" id="PRU00169"/>
    </source>
</evidence>
<dbReference type="Gene3D" id="3.40.50.2300">
    <property type="match status" value="1"/>
</dbReference>
<keyword evidence="7" id="KW-1185">Reference proteome</keyword>
<evidence type="ECO:0000259" key="5">
    <source>
        <dbReference type="PROSITE" id="PS50930"/>
    </source>
</evidence>
<feature type="domain" description="HTH LytTR-type" evidence="5">
    <location>
        <begin position="154"/>
        <end position="257"/>
    </location>
</feature>
<comment type="caution">
    <text evidence="6">The sequence shown here is derived from an EMBL/GenBank/DDBJ whole genome shotgun (WGS) entry which is preliminary data.</text>
</comment>
<dbReference type="PANTHER" id="PTHR37299:SF1">
    <property type="entry name" value="STAGE 0 SPORULATION PROTEIN A HOMOLOG"/>
    <property type="match status" value="1"/>
</dbReference>
<sequence>MNYKLTCIIVEDEMPSAEELKYILSQYKNILVQNIAHNGELGLKLVKDNKPDAVFIDINIPLKNGMELAKDIKKFNKEINIIFITAYEEYAIEAFKLYALDYILKPFDEKRIDITINRLLGKCGESFQENQNTYKVLNSLIDKINIQKNLIKKIPCEENGKIVLINIQDVFFCYTKDEKTYIKTKTKRYQVGYTLCQIQSKTNFFRAHRSYIVNMDNVKEMYSWFNGTYKLVMDDVESSEVPISRNNVKSLKEYFKI</sequence>
<dbReference type="OrthoDB" id="9809318at2"/>
<reference evidence="6 7" key="1">
    <citation type="journal article" date="2015" name="Genome Announc.">
        <title>Draft Genome Sequence of Clostridium tyrobutyricum Strain DIVETGP, Isolated from Cow's Milk for Grana Padano Production.</title>
        <authorList>
            <person name="Soggiu A."/>
            <person name="Piras C."/>
            <person name="Gaiarsa S."/>
            <person name="Sassera D."/>
            <person name="Roncada P."/>
            <person name="Bendixen E."/>
            <person name="Brasca M."/>
            <person name="Bonizzi L."/>
        </authorList>
    </citation>
    <scope>NUCLEOTIDE SEQUENCE [LARGE SCALE GENOMIC DNA]</scope>
    <source>
        <strain evidence="6 7">DIVETGP</strain>
    </source>
</reference>
<keyword evidence="3" id="KW-0597">Phosphoprotein</keyword>
<dbReference type="InterPro" id="IPR001789">
    <property type="entry name" value="Sig_transdc_resp-reg_receiver"/>
</dbReference>
<evidence type="ECO:0000313" key="7">
    <source>
        <dbReference type="Proteomes" id="UP000019482"/>
    </source>
</evidence>
<accession>W6N5C2</accession>
<dbReference type="InterPro" id="IPR007492">
    <property type="entry name" value="LytTR_DNA-bd_dom"/>
</dbReference>
<dbReference type="InterPro" id="IPR011006">
    <property type="entry name" value="CheY-like_superfamily"/>
</dbReference>
<dbReference type="Pfam" id="PF04397">
    <property type="entry name" value="LytTR"/>
    <property type="match status" value="1"/>
</dbReference>
<organism evidence="6 7">
    <name type="scientific">Clostridium tyrobutyricum DIVETGP</name>
    <dbReference type="NCBI Taxonomy" id="1408889"/>
    <lineage>
        <taxon>Bacteria</taxon>
        <taxon>Bacillati</taxon>
        <taxon>Bacillota</taxon>
        <taxon>Clostridia</taxon>
        <taxon>Eubacteriales</taxon>
        <taxon>Clostridiaceae</taxon>
        <taxon>Clostridium</taxon>
    </lineage>
</organism>
<dbReference type="RefSeq" id="WP_017751912.1">
    <property type="nucleotide sequence ID" value="NZ_CBXI010000032.1"/>
</dbReference>
<dbReference type="AlphaFoldDB" id="W6N5C2"/>
<proteinExistence type="predicted"/>
<name>W6N5C2_CLOTY</name>
<dbReference type="InterPro" id="IPR046947">
    <property type="entry name" value="LytR-like"/>
</dbReference>
<dbReference type="EMBL" id="CBXI010000032">
    <property type="protein sequence ID" value="CDL91773.1"/>
    <property type="molecule type" value="Genomic_DNA"/>
</dbReference>
<dbReference type="GO" id="GO:0000156">
    <property type="term" value="F:phosphorelay response regulator activity"/>
    <property type="evidence" value="ECO:0007669"/>
    <property type="project" value="InterPro"/>
</dbReference>
<dbReference type="PROSITE" id="PS50930">
    <property type="entry name" value="HTH_LYTTR"/>
    <property type="match status" value="1"/>
</dbReference>
<dbReference type="Gene3D" id="2.40.50.1020">
    <property type="entry name" value="LytTr DNA-binding domain"/>
    <property type="match status" value="1"/>
</dbReference>
<dbReference type="Pfam" id="PF00072">
    <property type="entry name" value="Response_reg"/>
    <property type="match status" value="1"/>
</dbReference>
<feature type="modified residue" description="4-aspartylphosphate" evidence="3">
    <location>
        <position position="57"/>
    </location>
</feature>
<evidence type="ECO:0000259" key="4">
    <source>
        <dbReference type="PROSITE" id="PS50110"/>
    </source>
</evidence>
<dbReference type="SUPFAM" id="SSF52172">
    <property type="entry name" value="CheY-like"/>
    <property type="match status" value="1"/>
</dbReference>
<gene>
    <name evidence="6" type="ORF">CTDIVETGP_1843</name>
</gene>